<accession>A0A1T1AY18</accession>
<gene>
    <name evidence="1" type="ORF">RF819_09185</name>
</gene>
<name>A0A1T1AY18_RHOFE</name>
<dbReference type="EMBL" id="MTJN01000002">
    <property type="protein sequence ID" value="OOV09012.1"/>
    <property type="molecule type" value="Genomic_DNA"/>
</dbReference>
<protein>
    <submittedName>
        <fullName evidence="1">Uncharacterized protein</fullName>
    </submittedName>
</protein>
<dbReference type="AlphaFoldDB" id="A0A1T1AY18"/>
<evidence type="ECO:0000313" key="2">
    <source>
        <dbReference type="Proteomes" id="UP000190750"/>
    </source>
</evidence>
<reference evidence="1 2" key="1">
    <citation type="submission" date="2017-01" db="EMBL/GenBank/DDBJ databases">
        <title>Genome sequencing of Rhodoferax fermentans JCM 7819.</title>
        <authorList>
            <person name="Kim Y.J."/>
            <person name="Farh M.E.-A."/>
            <person name="Yang D.-C."/>
        </authorList>
    </citation>
    <scope>NUCLEOTIDE SEQUENCE [LARGE SCALE GENOMIC DNA]</scope>
    <source>
        <strain evidence="1 2">JCM 7819</strain>
    </source>
</reference>
<dbReference type="Proteomes" id="UP000190750">
    <property type="component" value="Unassembled WGS sequence"/>
</dbReference>
<dbReference type="OrthoDB" id="6637817at2"/>
<evidence type="ECO:0000313" key="1">
    <source>
        <dbReference type="EMBL" id="OOV09012.1"/>
    </source>
</evidence>
<comment type="caution">
    <text evidence="1">The sequence shown here is derived from an EMBL/GenBank/DDBJ whole genome shotgun (WGS) entry which is preliminary data.</text>
</comment>
<proteinExistence type="predicted"/>
<organism evidence="1 2">
    <name type="scientific">Rhodoferax fermentans</name>
    <dbReference type="NCBI Taxonomy" id="28066"/>
    <lineage>
        <taxon>Bacteria</taxon>
        <taxon>Pseudomonadati</taxon>
        <taxon>Pseudomonadota</taxon>
        <taxon>Betaproteobacteria</taxon>
        <taxon>Burkholderiales</taxon>
        <taxon>Comamonadaceae</taxon>
        <taxon>Rhodoferax</taxon>
    </lineage>
</organism>
<keyword evidence="2" id="KW-1185">Reference proteome</keyword>
<sequence>MSPLEARKIIGALANGIDPETGEILPAQSAINSPQVVRALFVAVQALDKAVKRAERDEALPGNAGRSWSDTEDSELLKAFDAGAQVKAIAAKHGRTLGAITSRLVRLGRITDRAEIASGS</sequence>
<dbReference type="STRING" id="28066.RF819_09185"/>